<evidence type="ECO:0000313" key="2">
    <source>
        <dbReference type="EMBL" id="KAG8227770.1"/>
    </source>
</evidence>
<accession>A0A8K0K3Q8</accession>
<reference evidence="2" key="1">
    <citation type="submission" date="2013-04" db="EMBL/GenBank/DDBJ databases">
        <authorList>
            <person name="Qu J."/>
            <person name="Murali S.C."/>
            <person name="Bandaranaike D."/>
            <person name="Bellair M."/>
            <person name="Blankenburg K."/>
            <person name="Chao H."/>
            <person name="Dinh H."/>
            <person name="Doddapaneni H."/>
            <person name="Downs B."/>
            <person name="Dugan-Rocha S."/>
            <person name="Elkadiri S."/>
            <person name="Gnanaolivu R.D."/>
            <person name="Hernandez B."/>
            <person name="Javaid M."/>
            <person name="Jayaseelan J.C."/>
            <person name="Lee S."/>
            <person name="Li M."/>
            <person name="Ming W."/>
            <person name="Munidasa M."/>
            <person name="Muniz J."/>
            <person name="Nguyen L."/>
            <person name="Ongeri F."/>
            <person name="Osuji N."/>
            <person name="Pu L.-L."/>
            <person name="Puazo M."/>
            <person name="Qu C."/>
            <person name="Quiroz J."/>
            <person name="Raj R."/>
            <person name="Weissenberger G."/>
            <person name="Xin Y."/>
            <person name="Zou X."/>
            <person name="Han Y."/>
            <person name="Richards S."/>
            <person name="Worley K."/>
            <person name="Muzny D."/>
            <person name="Gibbs R."/>
        </authorList>
    </citation>
    <scope>NUCLEOTIDE SEQUENCE</scope>
    <source>
        <strain evidence="2">Sampled in the wild</strain>
    </source>
</reference>
<dbReference type="PANTHER" id="PTHR34180">
    <property type="entry name" value="PEPTIDASE C45"/>
    <property type="match status" value="1"/>
</dbReference>
<dbReference type="PANTHER" id="PTHR34180:SF1">
    <property type="entry name" value="BETA-ALANYL-DOPAMINE_CARCININE HYDROLASE"/>
    <property type="match status" value="1"/>
</dbReference>
<evidence type="ECO:0000259" key="1">
    <source>
        <dbReference type="Pfam" id="PF03417"/>
    </source>
</evidence>
<feature type="domain" description="Peptidase C45 hydrolase" evidence="1">
    <location>
        <begin position="33"/>
        <end position="111"/>
    </location>
</feature>
<feature type="non-terminal residue" evidence="2">
    <location>
        <position position="113"/>
    </location>
</feature>
<sequence>MFLLHMDDILPNSLGKRSSDNTSGCSSICINYPDNEILGHNEDALPEVLNHWYLVSAHIISEEPEGRWKVTEEKFTSLCYAGHLPGFTMSYNHHGFVYSINIVSANRLHSGKT</sequence>
<dbReference type="OrthoDB" id="189997at2759"/>
<proteinExistence type="predicted"/>
<dbReference type="Proteomes" id="UP000792457">
    <property type="component" value="Unassembled WGS sequence"/>
</dbReference>
<reference evidence="2" key="2">
    <citation type="submission" date="2017-10" db="EMBL/GenBank/DDBJ databases">
        <title>Ladona fulva Genome sequencing and assembly.</title>
        <authorList>
            <person name="Murali S."/>
            <person name="Richards S."/>
            <person name="Bandaranaike D."/>
            <person name="Bellair M."/>
            <person name="Blankenburg K."/>
            <person name="Chao H."/>
            <person name="Dinh H."/>
            <person name="Doddapaneni H."/>
            <person name="Dugan-Rocha S."/>
            <person name="Elkadiri S."/>
            <person name="Gnanaolivu R."/>
            <person name="Hernandez B."/>
            <person name="Skinner E."/>
            <person name="Javaid M."/>
            <person name="Lee S."/>
            <person name="Li M."/>
            <person name="Ming W."/>
            <person name="Munidasa M."/>
            <person name="Muniz J."/>
            <person name="Nguyen L."/>
            <person name="Hughes D."/>
            <person name="Osuji N."/>
            <person name="Pu L.-L."/>
            <person name="Puazo M."/>
            <person name="Qu C."/>
            <person name="Quiroz J."/>
            <person name="Raj R."/>
            <person name="Weissenberger G."/>
            <person name="Xin Y."/>
            <person name="Zou X."/>
            <person name="Han Y."/>
            <person name="Worley K."/>
            <person name="Muzny D."/>
            <person name="Gibbs R."/>
        </authorList>
    </citation>
    <scope>NUCLEOTIDE SEQUENCE</scope>
    <source>
        <strain evidence="2">Sampled in the wild</strain>
    </source>
</reference>
<gene>
    <name evidence="2" type="ORF">J437_LFUL005777</name>
</gene>
<dbReference type="AlphaFoldDB" id="A0A8K0K3Q8"/>
<keyword evidence="3" id="KW-1185">Reference proteome</keyword>
<dbReference type="EMBL" id="KZ308339">
    <property type="protein sequence ID" value="KAG8227770.1"/>
    <property type="molecule type" value="Genomic_DNA"/>
</dbReference>
<organism evidence="2 3">
    <name type="scientific">Ladona fulva</name>
    <name type="common">Scarce chaser dragonfly</name>
    <name type="synonym">Libellula fulva</name>
    <dbReference type="NCBI Taxonomy" id="123851"/>
    <lineage>
        <taxon>Eukaryota</taxon>
        <taxon>Metazoa</taxon>
        <taxon>Ecdysozoa</taxon>
        <taxon>Arthropoda</taxon>
        <taxon>Hexapoda</taxon>
        <taxon>Insecta</taxon>
        <taxon>Pterygota</taxon>
        <taxon>Palaeoptera</taxon>
        <taxon>Odonata</taxon>
        <taxon>Epiprocta</taxon>
        <taxon>Anisoptera</taxon>
        <taxon>Libelluloidea</taxon>
        <taxon>Libellulidae</taxon>
        <taxon>Ladona</taxon>
    </lineage>
</organism>
<dbReference type="Pfam" id="PF03417">
    <property type="entry name" value="AAT"/>
    <property type="match status" value="1"/>
</dbReference>
<protein>
    <recommendedName>
        <fullName evidence="1">Peptidase C45 hydrolase domain-containing protein</fullName>
    </recommendedName>
</protein>
<evidence type="ECO:0000313" key="3">
    <source>
        <dbReference type="Proteomes" id="UP000792457"/>
    </source>
</evidence>
<comment type="caution">
    <text evidence="2">The sequence shown here is derived from an EMBL/GenBank/DDBJ whole genome shotgun (WGS) entry which is preliminary data.</text>
</comment>
<dbReference type="InterPro" id="IPR005079">
    <property type="entry name" value="Peptidase_C45_hydrolase"/>
</dbReference>
<dbReference type="InterPro" id="IPR047801">
    <property type="entry name" value="Peptidase_C45"/>
</dbReference>
<dbReference type="Gene3D" id="3.60.60.10">
    <property type="entry name" value="Penicillin V Acylase, Chain A"/>
    <property type="match status" value="1"/>
</dbReference>
<name>A0A8K0K3Q8_LADFU</name>